<dbReference type="EMBL" id="BKCJ010435541">
    <property type="protein sequence ID" value="GFA50418.1"/>
    <property type="molecule type" value="Genomic_DNA"/>
</dbReference>
<gene>
    <name evidence="1" type="ORF">Tci_622390</name>
</gene>
<comment type="caution">
    <text evidence="1">The sequence shown here is derived from an EMBL/GenBank/DDBJ whole genome shotgun (WGS) entry which is preliminary data.</text>
</comment>
<name>A0A699JPR4_TANCI</name>
<proteinExistence type="predicted"/>
<organism evidence="1">
    <name type="scientific">Tanacetum cinerariifolium</name>
    <name type="common">Dalmatian daisy</name>
    <name type="synonym">Chrysanthemum cinerariifolium</name>
    <dbReference type="NCBI Taxonomy" id="118510"/>
    <lineage>
        <taxon>Eukaryota</taxon>
        <taxon>Viridiplantae</taxon>
        <taxon>Streptophyta</taxon>
        <taxon>Embryophyta</taxon>
        <taxon>Tracheophyta</taxon>
        <taxon>Spermatophyta</taxon>
        <taxon>Magnoliopsida</taxon>
        <taxon>eudicotyledons</taxon>
        <taxon>Gunneridae</taxon>
        <taxon>Pentapetalae</taxon>
        <taxon>asterids</taxon>
        <taxon>campanulids</taxon>
        <taxon>Asterales</taxon>
        <taxon>Asteraceae</taxon>
        <taxon>Asteroideae</taxon>
        <taxon>Anthemideae</taxon>
        <taxon>Anthemidinae</taxon>
        <taxon>Tanacetum</taxon>
    </lineage>
</organism>
<reference evidence="1" key="1">
    <citation type="journal article" date="2019" name="Sci. Rep.">
        <title>Draft genome of Tanacetum cinerariifolium, the natural source of mosquito coil.</title>
        <authorList>
            <person name="Yamashiro T."/>
            <person name="Shiraishi A."/>
            <person name="Satake H."/>
            <person name="Nakayama K."/>
        </authorList>
    </citation>
    <scope>NUCLEOTIDE SEQUENCE</scope>
</reference>
<dbReference type="AlphaFoldDB" id="A0A699JPR4"/>
<evidence type="ECO:0000313" key="1">
    <source>
        <dbReference type="EMBL" id="GFA50418.1"/>
    </source>
</evidence>
<protein>
    <submittedName>
        <fullName evidence="1">Uncharacterized protein</fullName>
    </submittedName>
</protein>
<feature type="non-terminal residue" evidence="1">
    <location>
        <position position="222"/>
    </location>
</feature>
<sequence>MHQLIAHGLINSVKLDYGGIVFNDLAAKLTNSVRHTSPAYARSISLILNKAQGDSFVLPDEIVLKIPVMGNSIFSLDPTLLEVPISSHMFRVCQCVPDPFVVSQDVAGSGDQNLKDDCPVNSNQFCNYQNNVGSFQEEVVGDTIVPTGSGENLKDDCPVISNQVCNFQNSHYNINSFPQRQSGAFPGDLSLGIPFPGDLSPGKRRWRRLVRDSFPSDNSWRK</sequence>
<accession>A0A699JPR4</accession>